<evidence type="ECO:0000313" key="11">
    <source>
        <dbReference type="Ensembl" id="ENSPANP00000056749.1"/>
    </source>
</evidence>
<evidence type="ECO:0000256" key="9">
    <source>
        <dbReference type="SAM" id="Coils"/>
    </source>
</evidence>
<dbReference type="Proteomes" id="UP000028761">
    <property type="component" value="Chromosome 16"/>
</dbReference>
<comment type="similarity">
    <text evidence="2">Belongs to the mitochondrion-specific ribosomal protein mS26 family.</text>
</comment>
<evidence type="ECO:0000256" key="10">
    <source>
        <dbReference type="SAM" id="MobiDB-lite"/>
    </source>
</evidence>
<accession>A0A8I5R1Q0</accession>
<dbReference type="GO" id="GO:0005763">
    <property type="term" value="C:mitochondrial small ribosomal subunit"/>
    <property type="evidence" value="ECO:0007669"/>
    <property type="project" value="InterPro"/>
</dbReference>
<dbReference type="Ensembl" id="ENSPANT00000062009.1">
    <property type="protein sequence ID" value="ENSPANP00000056749.1"/>
    <property type="gene ID" value="ENSPANG00000004889.3"/>
</dbReference>
<evidence type="ECO:0000256" key="8">
    <source>
        <dbReference type="ARBA" id="ARBA00035344"/>
    </source>
</evidence>
<evidence type="ECO:0000256" key="7">
    <source>
        <dbReference type="ARBA" id="ARBA00035138"/>
    </source>
</evidence>
<dbReference type="InterPro" id="IPR026140">
    <property type="entry name" value="Ribosomal_mS26"/>
</dbReference>
<keyword evidence="12" id="KW-1185">Reference proteome</keyword>
<dbReference type="PANTHER" id="PTHR21035:SF2">
    <property type="entry name" value="SMALL RIBOSOMAL SUBUNIT PROTEIN MS26"/>
    <property type="match status" value="1"/>
</dbReference>
<dbReference type="AlphaFoldDB" id="A0A8I5R1Q0"/>
<evidence type="ECO:0000256" key="6">
    <source>
        <dbReference type="ARBA" id="ARBA00023274"/>
    </source>
</evidence>
<evidence type="ECO:0000256" key="4">
    <source>
        <dbReference type="ARBA" id="ARBA00022980"/>
    </source>
</evidence>
<keyword evidence="4" id="KW-0689">Ribosomal protein</keyword>
<reference evidence="11 12" key="1">
    <citation type="submission" date="2012-03" db="EMBL/GenBank/DDBJ databases">
        <title>Whole Genome Assembly of Papio anubis.</title>
        <authorList>
            <person name="Liu Y.L."/>
            <person name="Abraham K.A."/>
            <person name="Akbar H.A."/>
            <person name="Ali S.A."/>
            <person name="Anosike U.A."/>
            <person name="Aqrawi P.A."/>
            <person name="Arias F.A."/>
            <person name="Attaway T.A."/>
            <person name="Awwad R.A."/>
            <person name="Babu C.B."/>
            <person name="Bandaranaike D.B."/>
            <person name="Battles P.B."/>
            <person name="Bell A.B."/>
            <person name="Beltran B.B."/>
            <person name="Berhane-Mersha D.B."/>
            <person name="Bess C.B."/>
            <person name="Bickham C.B."/>
            <person name="Bolden T.B."/>
            <person name="Carter K.C."/>
            <person name="Chau D.C."/>
            <person name="Chavez A.C."/>
            <person name="Clerc-Blankenburg K.C."/>
            <person name="Coyle M.C."/>
            <person name="Dao M.D."/>
            <person name="Davila M.L.D."/>
            <person name="Davy-Carroll L.D."/>
            <person name="Denson S.D."/>
            <person name="Dinh H.D."/>
            <person name="Fernandez S.F."/>
            <person name="Fernando P.F."/>
            <person name="Forbes L.F."/>
            <person name="Francis C.F."/>
            <person name="Francisco L.F."/>
            <person name="Fu Q.F."/>
            <person name="Garcia-Iii R.G."/>
            <person name="Garrett T.G."/>
            <person name="Gross S.G."/>
            <person name="Gubbala S.G."/>
            <person name="Hirani K.H."/>
            <person name="Hogues M.H."/>
            <person name="Hollins B.H."/>
            <person name="Jackson L.J."/>
            <person name="Javaid M.J."/>
            <person name="Jhangiani S.J."/>
            <person name="Johnson A.J."/>
            <person name="Johnson B.J."/>
            <person name="Jones J.J."/>
            <person name="Joshi V.J."/>
            <person name="Kalu J.K."/>
            <person name="Khan N.K."/>
            <person name="Korchina V.K."/>
            <person name="Kovar C.K."/>
            <person name="Lago L.L."/>
            <person name="Lara F.L."/>
            <person name="Le T.-K.L."/>
            <person name="Lee S.L."/>
            <person name="Legall-Iii F.L."/>
            <person name="Lemon S.L."/>
            <person name="Liu J.L."/>
            <person name="Liu Y.-S.L."/>
            <person name="Liyanage D.L."/>
            <person name="Lopez J.L."/>
            <person name="Lorensuhewa L.L."/>
            <person name="Mata R.M."/>
            <person name="Mathew T.M."/>
            <person name="Mercado C.M."/>
            <person name="Mercado I.M."/>
            <person name="Morales K.M."/>
            <person name="Morgan M.M."/>
            <person name="Munidasa M.M."/>
            <person name="Ngo D.N."/>
            <person name="Nguyen L.N."/>
            <person name="Nguyen T.N."/>
            <person name="Nguyen N.N."/>
            <person name="Obregon M.O."/>
            <person name="Okwuonu G.O."/>
            <person name="Ongeri F.O."/>
            <person name="Onwere C.O."/>
            <person name="Osifeso I.O."/>
            <person name="Parra A.P."/>
            <person name="Patil S.P."/>
            <person name="Perez A.P."/>
            <person name="Perez Y.P."/>
            <person name="Pham C.P."/>
            <person name="Pu L.-L.P."/>
            <person name="Puazo M.P."/>
            <person name="Quiroz J.Q."/>
            <person name="Rouhana J.R."/>
            <person name="Ruiz M.R."/>
            <person name="Ruiz S.-J.R."/>
            <person name="Saada N.S."/>
            <person name="Santibanez J.S."/>
            <person name="Scheel M.S."/>
            <person name="Schneider B.S."/>
            <person name="Simmons D.S."/>
            <person name="Sisson I.S."/>
            <person name="Tang L.-Y.T."/>
            <person name="Thornton R.T."/>
            <person name="Tisius J.T."/>
            <person name="Toledanes G.T."/>
            <person name="Trejos Z.T."/>
            <person name="Usmani K.U."/>
            <person name="Varghese R.V."/>
            <person name="Vattathil S.V."/>
            <person name="Vee V.V."/>
            <person name="Walker D.W."/>
            <person name="Weissenberger G.W."/>
            <person name="White C.W."/>
            <person name="Williams A.W."/>
            <person name="Woodworth J.W."/>
            <person name="Wright R.W."/>
            <person name="Zhu Y.Z."/>
            <person name="Han Y.H."/>
            <person name="Newsham I.N."/>
            <person name="Nazareth L.N."/>
            <person name="Worley K.W."/>
            <person name="Muzny D.M."/>
            <person name="Rogers J.R."/>
            <person name="Gibbs R.G."/>
        </authorList>
    </citation>
    <scope>NUCLEOTIDE SEQUENCE [LARGE SCALE GENOMIC DNA]</scope>
</reference>
<evidence type="ECO:0000313" key="12">
    <source>
        <dbReference type="Proteomes" id="UP000028761"/>
    </source>
</evidence>
<protein>
    <recommendedName>
        <fullName evidence="7">Small ribosomal subunit protein mS26</fullName>
    </recommendedName>
    <alternativeName>
        <fullName evidence="8">28S ribosomal protein S26, mitochondrial</fullName>
    </alternativeName>
</protein>
<proteinExistence type="inferred from homology"/>
<comment type="subcellular location">
    <subcellularLocation>
        <location evidence="1">Mitochondrion</location>
    </subcellularLocation>
</comment>
<reference evidence="11" key="2">
    <citation type="submission" date="2025-08" db="UniProtKB">
        <authorList>
            <consortium name="Ensembl"/>
        </authorList>
    </citation>
    <scope>IDENTIFICATION</scope>
</reference>
<dbReference type="Pfam" id="PF14943">
    <property type="entry name" value="MRP-S26"/>
    <property type="match status" value="1"/>
</dbReference>
<evidence type="ECO:0000256" key="5">
    <source>
        <dbReference type="ARBA" id="ARBA00023128"/>
    </source>
</evidence>
<organism evidence="11 12">
    <name type="scientific">Papio anubis</name>
    <name type="common">Olive baboon</name>
    <dbReference type="NCBI Taxonomy" id="9555"/>
    <lineage>
        <taxon>Eukaryota</taxon>
        <taxon>Metazoa</taxon>
        <taxon>Chordata</taxon>
        <taxon>Craniata</taxon>
        <taxon>Vertebrata</taxon>
        <taxon>Euteleostomi</taxon>
        <taxon>Mammalia</taxon>
        <taxon>Eutheria</taxon>
        <taxon>Euarchontoglires</taxon>
        <taxon>Primates</taxon>
        <taxon>Haplorrhini</taxon>
        <taxon>Catarrhini</taxon>
        <taxon>Cercopithecidae</taxon>
        <taxon>Cercopithecinae</taxon>
        <taxon>Papio</taxon>
    </lineage>
</organism>
<keyword evidence="9" id="KW-0175">Coiled coil</keyword>
<feature type="coiled-coil region" evidence="9">
    <location>
        <begin position="230"/>
        <end position="268"/>
    </location>
</feature>
<sequence length="349" mass="37794">DLSLRGGWREAGPAPREGGTKGWPRALAGGLRQSLGAGCGRPQGRRLGSRGHTAGRGVRDSLRTTGPKVPRAASGARWRSGSAAAVKSRGHATRAEPPGRGDPVRAPGPAGAASARAQDPLRPAGQIQDRAREHAAPGGPCGVLRADGALPALPPDRARPQVCGRGEVAVRARWGRWGRAKRLPIPAASAPRKEFVSEVRRKAYEARAGVVAERKALKYATEHRELMAWNQEENRRLHELRIARLRQEEREQEQRQALEQARKAEEMQAWVQCKEREVLQLQVGNASGGWDSSWVRGLRGTGNSGYRDAGAGYVQRLRVGRSGFGRGERVPVRRKDPEVSRVIGQCSGA</sequence>
<keyword evidence="6" id="KW-0687">Ribonucleoprotein</keyword>
<evidence type="ECO:0000256" key="3">
    <source>
        <dbReference type="ARBA" id="ARBA00022946"/>
    </source>
</evidence>
<evidence type="ECO:0000256" key="2">
    <source>
        <dbReference type="ARBA" id="ARBA00009672"/>
    </source>
</evidence>
<keyword evidence="5" id="KW-0496">Mitochondrion</keyword>
<evidence type="ECO:0000256" key="1">
    <source>
        <dbReference type="ARBA" id="ARBA00004173"/>
    </source>
</evidence>
<name>A0A8I5R1Q0_PAPAN</name>
<keyword evidence="3" id="KW-0809">Transit peptide</keyword>
<feature type="compositionally biased region" description="Low complexity" evidence="10">
    <location>
        <begin position="104"/>
        <end position="120"/>
    </location>
</feature>
<feature type="compositionally biased region" description="Low complexity" evidence="10">
    <location>
        <begin position="71"/>
        <end position="85"/>
    </location>
</feature>
<dbReference type="PANTHER" id="PTHR21035">
    <property type="entry name" value="28S RIBOSOMAL PROTEIN S26, MITOCHONDRIAL"/>
    <property type="match status" value="1"/>
</dbReference>
<feature type="compositionally biased region" description="Basic and acidic residues" evidence="10">
    <location>
        <begin position="93"/>
        <end position="103"/>
    </location>
</feature>
<reference evidence="11" key="3">
    <citation type="submission" date="2025-09" db="UniProtKB">
        <authorList>
            <consortium name="Ensembl"/>
        </authorList>
    </citation>
    <scope>IDENTIFICATION</scope>
</reference>
<feature type="region of interest" description="Disordered" evidence="10">
    <location>
        <begin position="1"/>
        <end position="143"/>
    </location>
</feature>